<sequence length="157" mass="17506">MFRSHSGSHQSVERSSKESFDKALLKFVVSSTQAFRIVSNNSFQNFLECFQKFTIESAQSGSNITVRDLLPSPNTMSSRIEASMKALDRGGLNLPGPALLPNTNVNSPLFFIGNGAFPLKPQIMKPYGSKELNLFGKRVAKALERMDPRRRGKLQLR</sequence>
<reference evidence="3" key="1">
    <citation type="submission" date="2022-11" db="UniProtKB">
        <authorList>
            <consortium name="WormBaseParasite"/>
        </authorList>
    </citation>
    <scope>IDENTIFICATION</scope>
</reference>
<dbReference type="SUPFAM" id="SSF140996">
    <property type="entry name" value="Hermes dimerisation domain"/>
    <property type="match status" value="1"/>
</dbReference>
<feature type="domain" description="Hermes trasposase DNA-binding" evidence="1">
    <location>
        <begin position="17"/>
        <end position="75"/>
    </location>
</feature>
<dbReference type="InterPro" id="IPR018473">
    <property type="entry name" value="Hermes_transposase_DNA-db"/>
</dbReference>
<evidence type="ECO:0000313" key="3">
    <source>
        <dbReference type="WBParaSite" id="jg5172"/>
    </source>
</evidence>
<keyword evidence="2" id="KW-1185">Reference proteome</keyword>
<proteinExistence type="predicted"/>
<dbReference type="Pfam" id="PF10683">
    <property type="entry name" value="DBD_Tnp_Hermes"/>
    <property type="match status" value="1"/>
</dbReference>
<protein>
    <submittedName>
        <fullName evidence="3">Hermes trasposase DNA-binding domain-containing protein</fullName>
    </submittedName>
</protein>
<organism evidence="2 3">
    <name type="scientific">Ditylenchus dipsaci</name>
    <dbReference type="NCBI Taxonomy" id="166011"/>
    <lineage>
        <taxon>Eukaryota</taxon>
        <taxon>Metazoa</taxon>
        <taxon>Ecdysozoa</taxon>
        <taxon>Nematoda</taxon>
        <taxon>Chromadorea</taxon>
        <taxon>Rhabditida</taxon>
        <taxon>Tylenchina</taxon>
        <taxon>Tylenchomorpha</taxon>
        <taxon>Sphaerularioidea</taxon>
        <taxon>Anguinidae</taxon>
        <taxon>Anguininae</taxon>
        <taxon>Ditylenchus</taxon>
    </lineage>
</organism>
<name>A0A915EGR7_9BILA</name>
<evidence type="ECO:0000259" key="1">
    <source>
        <dbReference type="Pfam" id="PF10683"/>
    </source>
</evidence>
<dbReference type="Proteomes" id="UP000887574">
    <property type="component" value="Unplaced"/>
</dbReference>
<accession>A0A915EGR7</accession>
<dbReference type="AlphaFoldDB" id="A0A915EGR7"/>
<dbReference type="Gene3D" id="1.10.10.1070">
    <property type="entry name" value="Zinc finger, BED domain-containing"/>
    <property type="match status" value="1"/>
</dbReference>
<evidence type="ECO:0000313" key="2">
    <source>
        <dbReference type="Proteomes" id="UP000887574"/>
    </source>
</evidence>
<dbReference type="WBParaSite" id="jg5172">
    <property type="protein sequence ID" value="jg5172"/>
    <property type="gene ID" value="jg5172"/>
</dbReference>